<evidence type="ECO:0000313" key="2">
    <source>
        <dbReference type="EMBL" id="GAA0153796.1"/>
    </source>
</evidence>
<protein>
    <recommendedName>
        <fullName evidence="1">Reverse transcriptase zinc-binding domain-containing protein</fullName>
    </recommendedName>
</protein>
<accession>A0AAV3PRJ9</accession>
<dbReference type="EMBL" id="BAABME010033720">
    <property type="protein sequence ID" value="GAA0153796.1"/>
    <property type="molecule type" value="Genomic_DNA"/>
</dbReference>
<dbReference type="Pfam" id="PF13966">
    <property type="entry name" value="zf-RVT"/>
    <property type="match status" value="1"/>
</dbReference>
<reference evidence="2 3" key="1">
    <citation type="submission" date="2024-01" db="EMBL/GenBank/DDBJ databases">
        <title>The complete chloroplast genome sequence of Lithospermum erythrorhizon: insights into the phylogenetic relationship among Boraginaceae species and the maternal lineages of purple gromwells.</title>
        <authorList>
            <person name="Okada T."/>
            <person name="Watanabe K."/>
        </authorList>
    </citation>
    <scope>NUCLEOTIDE SEQUENCE [LARGE SCALE GENOMIC DNA]</scope>
</reference>
<proteinExistence type="predicted"/>
<feature type="domain" description="Reverse transcriptase zinc-binding" evidence="1">
    <location>
        <begin position="53"/>
        <end position="92"/>
    </location>
</feature>
<dbReference type="Proteomes" id="UP001454036">
    <property type="component" value="Unassembled WGS sequence"/>
</dbReference>
<name>A0AAV3PRJ9_LITER</name>
<comment type="caution">
    <text evidence="2">The sequence shown here is derived from an EMBL/GenBank/DDBJ whole genome shotgun (WGS) entry which is preliminary data.</text>
</comment>
<evidence type="ECO:0000313" key="3">
    <source>
        <dbReference type="Proteomes" id="UP001454036"/>
    </source>
</evidence>
<gene>
    <name evidence="2" type="ORF">LIER_43248</name>
</gene>
<keyword evidence="3" id="KW-1185">Reference proteome</keyword>
<sequence>MLWDVEESHALSVVKVARDCPSISHILFADDTMIFCRAVEKEWRKLIKILGEYEDKLARKGIITKRACLLCSHHNENLIHLLLTCPFSSRLWFSMPWCLLTSGRPWQSFREWWLVISDQFKKQGCLEVTGEIACVLWHLWKQRNSILFEDKGRDMAQLWMDGVQLAKDYVHMNSVVTHHSDEHVTIGENKHYKWRLPR</sequence>
<dbReference type="AlphaFoldDB" id="A0AAV3PRJ9"/>
<organism evidence="2 3">
    <name type="scientific">Lithospermum erythrorhizon</name>
    <name type="common">Purple gromwell</name>
    <name type="synonym">Lithospermum officinale var. erythrorhizon</name>
    <dbReference type="NCBI Taxonomy" id="34254"/>
    <lineage>
        <taxon>Eukaryota</taxon>
        <taxon>Viridiplantae</taxon>
        <taxon>Streptophyta</taxon>
        <taxon>Embryophyta</taxon>
        <taxon>Tracheophyta</taxon>
        <taxon>Spermatophyta</taxon>
        <taxon>Magnoliopsida</taxon>
        <taxon>eudicotyledons</taxon>
        <taxon>Gunneridae</taxon>
        <taxon>Pentapetalae</taxon>
        <taxon>asterids</taxon>
        <taxon>lamiids</taxon>
        <taxon>Boraginales</taxon>
        <taxon>Boraginaceae</taxon>
        <taxon>Boraginoideae</taxon>
        <taxon>Lithospermeae</taxon>
        <taxon>Lithospermum</taxon>
    </lineage>
</organism>
<dbReference type="InterPro" id="IPR026960">
    <property type="entry name" value="RVT-Znf"/>
</dbReference>
<evidence type="ECO:0000259" key="1">
    <source>
        <dbReference type="Pfam" id="PF13966"/>
    </source>
</evidence>